<protein>
    <submittedName>
        <fullName evidence="1">Uncharacterized protein</fullName>
    </submittedName>
</protein>
<dbReference type="EMBL" id="HBKQ01027654">
    <property type="protein sequence ID" value="CAE2245852.1"/>
    <property type="molecule type" value="Transcribed_RNA"/>
</dbReference>
<dbReference type="AlphaFoldDB" id="A0A7S4J0G5"/>
<name>A0A7S4J0G5_9STRA</name>
<accession>A0A7S4J0G5</accession>
<reference evidence="1" key="1">
    <citation type="submission" date="2021-01" db="EMBL/GenBank/DDBJ databases">
        <authorList>
            <person name="Corre E."/>
            <person name="Pelletier E."/>
            <person name="Niang G."/>
            <person name="Scheremetjew M."/>
            <person name="Finn R."/>
            <person name="Kale V."/>
            <person name="Holt S."/>
            <person name="Cochrane G."/>
            <person name="Meng A."/>
            <person name="Brown T."/>
            <person name="Cohen L."/>
        </authorList>
    </citation>
    <scope>NUCLEOTIDE SEQUENCE</scope>
    <source>
        <strain evidence="1">Isolate 1302-5</strain>
    </source>
</reference>
<proteinExistence type="predicted"/>
<sequence length="102" mass="11306">MLPAPTFTYVCSSSSSLEFRSLTYSRFLVVSGLNRQSVRRSNSLWGTSSRQGDRVCDVMYVRTYVCAQCDDGAWAAVAWAWAAGADREGMEGMVGFASRRRS</sequence>
<gene>
    <name evidence="1" type="ORF">OAUR00152_LOCUS18689</name>
</gene>
<evidence type="ECO:0000313" key="1">
    <source>
        <dbReference type="EMBL" id="CAE2245852.1"/>
    </source>
</evidence>
<organism evidence="1">
    <name type="scientific">Odontella aurita</name>
    <dbReference type="NCBI Taxonomy" id="265563"/>
    <lineage>
        <taxon>Eukaryota</taxon>
        <taxon>Sar</taxon>
        <taxon>Stramenopiles</taxon>
        <taxon>Ochrophyta</taxon>
        <taxon>Bacillariophyta</taxon>
        <taxon>Mediophyceae</taxon>
        <taxon>Biddulphiophycidae</taxon>
        <taxon>Eupodiscales</taxon>
        <taxon>Odontellaceae</taxon>
        <taxon>Odontella</taxon>
    </lineage>
</organism>